<dbReference type="Ensembl" id="ENSECAT00000111603.1">
    <property type="protein sequence ID" value="ENSECAP00000071740.1"/>
    <property type="gene ID" value="ENSECAG00000026979.4"/>
</dbReference>
<feature type="compositionally biased region" description="Basic residues" evidence="1">
    <location>
        <begin position="313"/>
        <end position="323"/>
    </location>
</feature>
<feature type="compositionally biased region" description="Basic residues" evidence="1">
    <location>
        <begin position="114"/>
        <end position="128"/>
    </location>
</feature>
<dbReference type="GO" id="GO:0006363">
    <property type="term" value="P:termination of RNA polymerase I transcription"/>
    <property type="evidence" value="ECO:0000318"/>
    <property type="project" value="GO_Central"/>
</dbReference>
<dbReference type="Proteomes" id="UP000002281">
    <property type="component" value="Chromosome 25"/>
</dbReference>
<evidence type="ECO:0000256" key="1">
    <source>
        <dbReference type="SAM" id="MobiDB-lite"/>
    </source>
</evidence>
<dbReference type="Gene3D" id="1.10.10.60">
    <property type="entry name" value="Homeodomain-like"/>
    <property type="match status" value="1"/>
</dbReference>
<protein>
    <submittedName>
        <fullName evidence="3">Transcription termination factor 1</fullName>
    </submittedName>
</protein>
<evidence type="ECO:0000259" key="2">
    <source>
        <dbReference type="PROSITE" id="PS50090"/>
    </source>
</evidence>
<dbReference type="SMART" id="SM00717">
    <property type="entry name" value="SANT"/>
    <property type="match status" value="2"/>
</dbReference>
<reference evidence="3" key="3">
    <citation type="submission" date="2025-09" db="UniProtKB">
        <authorList>
            <consortium name="Ensembl"/>
        </authorList>
    </citation>
    <scope>IDENTIFICATION</scope>
    <source>
        <strain evidence="3">Thoroughbred</strain>
    </source>
</reference>
<dbReference type="GO" id="GO:0003682">
    <property type="term" value="F:chromatin binding"/>
    <property type="evidence" value="ECO:0000318"/>
    <property type="project" value="GO_Central"/>
</dbReference>
<dbReference type="PROSITE" id="PS50090">
    <property type="entry name" value="MYB_LIKE"/>
    <property type="match status" value="1"/>
</dbReference>
<accession>A0A9L0SCJ9</accession>
<dbReference type="InterPro" id="IPR053078">
    <property type="entry name" value="TTF1-like"/>
</dbReference>
<organism evidence="3 4">
    <name type="scientific">Equus caballus</name>
    <name type="common">Horse</name>
    <dbReference type="NCBI Taxonomy" id="9796"/>
    <lineage>
        <taxon>Eukaryota</taxon>
        <taxon>Metazoa</taxon>
        <taxon>Chordata</taxon>
        <taxon>Craniata</taxon>
        <taxon>Vertebrata</taxon>
        <taxon>Euteleostomi</taxon>
        <taxon>Mammalia</taxon>
        <taxon>Eutheria</taxon>
        <taxon>Laurasiatheria</taxon>
        <taxon>Perissodactyla</taxon>
        <taxon>Equidae</taxon>
        <taxon>Equus</taxon>
    </lineage>
</organism>
<dbReference type="AlphaFoldDB" id="A0A9L0SCJ9"/>
<dbReference type="InterPro" id="IPR001005">
    <property type="entry name" value="SANT/Myb"/>
</dbReference>
<evidence type="ECO:0000313" key="4">
    <source>
        <dbReference type="Proteomes" id="UP000002281"/>
    </source>
</evidence>
<feature type="compositionally biased region" description="Basic and acidic residues" evidence="1">
    <location>
        <begin position="246"/>
        <end position="259"/>
    </location>
</feature>
<feature type="region of interest" description="Disordered" evidence="1">
    <location>
        <begin position="224"/>
        <end position="464"/>
    </location>
</feature>
<dbReference type="GO" id="GO:0001650">
    <property type="term" value="C:fibrillar center"/>
    <property type="evidence" value="ECO:0007669"/>
    <property type="project" value="Ensembl"/>
</dbReference>
<dbReference type="GeneTree" id="ENSGT00940000159729"/>
<feature type="compositionally biased region" description="Basic and acidic residues" evidence="1">
    <location>
        <begin position="444"/>
        <end position="461"/>
    </location>
</feature>
<feature type="domain" description="Myb-like" evidence="2">
    <location>
        <begin position="637"/>
        <end position="721"/>
    </location>
</feature>
<dbReference type="GO" id="GO:0005654">
    <property type="term" value="C:nucleoplasm"/>
    <property type="evidence" value="ECO:0007669"/>
    <property type="project" value="Ensembl"/>
</dbReference>
<dbReference type="PANTHER" id="PTHR46760:SF1">
    <property type="entry name" value="TRANSCRIPTION TERMINATION FACTOR 1"/>
    <property type="match status" value="1"/>
</dbReference>
<dbReference type="Pfam" id="PF13921">
    <property type="entry name" value="Myb_DNA-bind_6"/>
    <property type="match status" value="1"/>
</dbReference>
<sequence>MDADDVDVDKLDSSLHLDKEVSGVMGSVAQPLSQEQNGLSTTHVSQSGRLACCHGSETPEAGPEATRDYFRFRNSSTSGLGGRWRGLGTFPYRNKMEGESSGLEIHSPVFDKKKKKYSVYKKRHRRRSHESFRDSPLANEQPHVPKSEKRRKDSWHLVSSLEKSEICDETEKATSIPKKKKKRRDHALGIDEEKDVVCVLVDKKKIKSTPENFRRDVDVIYVDVSEKQKSSKEPEADEPLSVTKSRKNESEGLHNEVREKKNKKRRRKVESCDALEESLCASIAPPQSESHEQESLPSADLEGEITQLPASAGKKKSKKKKRKISDDQEFEVLAVPESPENTCSEALPLVGEVETAEGREKAHKVKKKSKKRKRRSSVDSAVASGDLSVLTAGFDDTPFDSPEGNGTLMEESASPRPQEEKTEACSGEVHRLEPTSEQESNLESAKDSETKYLSEDSRDSVDSDVDLDSAVKQLQEFIPDIRERAATTIKRLYRDDLGRFKEFKAQGVAIKFGKFSVKENKQLEKNVQEFLSLTGIENADKLLYTDRYPEEKSMITDLKRKYSFRLHIGKGIARPWKLVYYRAKKMFDVNNYKGRYSKGDAEKLKIYHSLHGNDWKKIGEMVARSSLSVALKFSQISSERNRGAWSKTETQKLIKAVEEVILKKMSPRELKEVDSRLQENPESCLSIVREKLYKGISWIEVEAKVETRNWMQCKSKWTEILTKRMTNGRDVYRGVNALQAKINLIERLYEINVEDANEIDWEDLASTIGDVPPSYVQTKFYKLKATCVPFWQKKTFPEIIDYLYETSLPLLKEKLEKKLERKGTKVQAPAAPRQVFLFRDIFHCDDDSDGEDVDDRS</sequence>
<feature type="compositionally biased region" description="Basic residues" evidence="1">
    <location>
        <begin position="361"/>
        <end position="375"/>
    </location>
</feature>
<feature type="compositionally biased region" description="Basic and acidic residues" evidence="1">
    <location>
        <begin position="224"/>
        <end position="234"/>
    </location>
</feature>
<dbReference type="GO" id="GO:0005730">
    <property type="term" value="C:nucleolus"/>
    <property type="evidence" value="ECO:0000318"/>
    <property type="project" value="GO_Central"/>
</dbReference>
<dbReference type="GO" id="GO:0006338">
    <property type="term" value="P:chromatin remodeling"/>
    <property type="evidence" value="ECO:0007669"/>
    <property type="project" value="Ensembl"/>
</dbReference>
<feature type="region of interest" description="Disordered" evidence="1">
    <location>
        <begin position="114"/>
        <end position="187"/>
    </location>
</feature>
<feature type="compositionally biased region" description="Basic and acidic residues" evidence="1">
    <location>
        <begin position="417"/>
        <end position="434"/>
    </location>
</feature>
<evidence type="ECO:0000313" key="3">
    <source>
        <dbReference type="Ensembl" id="ENSECAP00000071740.1"/>
    </source>
</evidence>
<gene>
    <name evidence="3" type="primary">TTF1</name>
</gene>
<feature type="compositionally biased region" description="Basic and acidic residues" evidence="1">
    <location>
        <begin position="143"/>
        <end position="155"/>
    </location>
</feature>
<name>A0A9L0SCJ9_HORSE</name>
<feature type="compositionally biased region" description="Basic and acidic residues" evidence="1">
    <location>
        <begin position="162"/>
        <end position="172"/>
    </location>
</feature>
<reference evidence="3 4" key="1">
    <citation type="journal article" date="2009" name="Science">
        <title>Genome sequence, comparative analysis, and population genetics of the domestic horse.</title>
        <authorList>
            <consortium name="Broad Institute Genome Sequencing Platform"/>
            <consortium name="Broad Institute Whole Genome Assembly Team"/>
            <person name="Wade C.M."/>
            <person name="Giulotto E."/>
            <person name="Sigurdsson S."/>
            <person name="Zoli M."/>
            <person name="Gnerre S."/>
            <person name="Imsland F."/>
            <person name="Lear T.L."/>
            <person name="Adelson D.L."/>
            <person name="Bailey E."/>
            <person name="Bellone R.R."/>
            <person name="Bloecker H."/>
            <person name="Distl O."/>
            <person name="Edgar R.C."/>
            <person name="Garber M."/>
            <person name="Leeb T."/>
            <person name="Mauceli E."/>
            <person name="MacLeod J.N."/>
            <person name="Penedo M.C.T."/>
            <person name="Raison J.M."/>
            <person name="Sharpe T."/>
            <person name="Vogel J."/>
            <person name="Andersson L."/>
            <person name="Antczak D.F."/>
            <person name="Biagi T."/>
            <person name="Binns M.M."/>
            <person name="Chowdhary B.P."/>
            <person name="Coleman S.J."/>
            <person name="Della Valle G."/>
            <person name="Fryc S."/>
            <person name="Guerin G."/>
            <person name="Hasegawa T."/>
            <person name="Hill E.W."/>
            <person name="Jurka J."/>
            <person name="Kiialainen A."/>
            <person name="Lindgren G."/>
            <person name="Liu J."/>
            <person name="Magnani E."/>
            <person name="Mickelson J.R."/>
            <person name="Murray J."/>
            <person name="Nergadze S.G."/>
            <person name="Onofrio R."/>
            <person name="Pedroni S."/>
            <person name="Piras M.F."/>
            <person name="Raudsepp T."/>
            <person name="Rocchi M."/>
            <person name="Roeed K.H."/>
            <person name="Ryder O.A."/>
            <person name="Searle S."/>
            <person name="Skow L."/>
            <person name="Swinburne J.E."/>
            <person name="Syvaenen A.C."/>
            <person name="Tozaki T."/>
            <person name="Valberg S.J."/>
            <person name="Vaudin M."/>
            <person name="White J.R."/>
            <person name="Zody M.C."/>
            <person name="Lander E.S."/>
            <person name="Lindblad-Toh K."/>
        </authorList>
    </citation>
    <scope>NUCLEOTIDE SEQUENCE [LARGE SCALE GENOMIC DNA]</scope>
    <source>
        <strain evidence="3 4">Thoroughbred</strain>
    </source>
</reference>
<keyword evidence="4" id="KW-1185">Reference proteome</keyword>
<dbReference type="GO" id="GO:0003677">
    <property type="term" value="F:DNA binding"/>
    <property type="evidence" value="ECO:0007669"/>
    <property type="project" value="Ensembl"/>
</dbReference>
<reference evidence="3" key="2">
    <citation type="submission" date="2025-08" db="UniProtKB">
        <authorList>
            <consortium name="Ensembl"/>
        </authorList>
    </citation>
    <scope>IDENTIFICATION</scope>
    <source>
        <strain evidence="3">Thoroughbred</strain>
    </source>
</reference>
<dbReference type="GO" id="GO:0006361">
    <property type="term" value="P:transcription initiation at RNA polymerase I promoter"/>
    <property type="evidence" value="ECO:0007669"/>
    <property type="project" value="Ensembl"/>
</dbReference>
<dbReference type="PANTHER" id="PTHR46760">
    <property type="entry name" value="TRANSCRIPTION TERMINATION FACTOR 1"/>
    <property type="match status" value="1"/>
</dbReference>
<proteinExistence type="predicted"/>